<dbReference type="Proteomes" id="UP000004508">
    <property type="component" value="Unassembled WGS sequence"/>
</dbReference>
<name>D6TV97_KTERA</name>
<proteinExistence type="predicted"/>
<protein>
    <submittedName>
        <fullName evidence="1">Uncharacterized protein</fullName>
    </submittedName>
</protein>
<accession>D6TV97</accession>
<gene>
    <name evidence="1" type="ORF">Krac_5219</name>
</gene>
<dbReference type="AlphaFoldDB" id="D6TV97"/>
<organism evidence="1 2">
    <name type="scientific">Ktedonobacter racemifer DSM 44963</name>
    <dbReference type="NCBI Taxonomy" id="485913"/>
    <lineage>
        <taxon>Bacteria</taxon>
        <taxon>Bacillati</taxon>
        <taxon>Chloroflexota</taxon>
        <taxon>Ktedonobacteria</taxon>
        <taxon>Ktedonobacterales</taxon>
        <taxon>Ktedonobacteraceae</taxon>
        <taxon>Ktedonobacter</taxon>
    </lineage>
</organism>
<keyword evidence="2" id="KW-1185">Reference proteome</keyword>
<dbReference type="EMBL" id="ADVG01000003">
    <property type="protein sequence ID" value="EFH84197.1"/>
    <property type="molecule type" value="Genomic_DNA"/>
</dbReference>
<dbReference type="STRING" id="485913.Krac_5219"/>
<evidence type="ECO:0000313" key="2">
    <source>
        <dbReference type="Proteomes" id="UP000004508"/>
    </source>
</evidence>
<dbReference type="InParanoid" id="D6TV97"/>
<sequence length="30" mass="3369">MCVENGFAVFHAHPLILGSRSEPRQEAEEN</sequence>
<reference evidence="1 2" key="1">
    <citation type="journal article" date="2011" name="Stand. Genomic Sci.">
        <title>Non-contiguous finished genome sequence and contextual data of the filamentous soil bacterium Ktedonobacter racemifer type strain (SOSP1-21).</title>
        <authorList>
            <person name="Chang Y.J."/>
            <person name="Land M."/>
            <person name="Hauser L."/>
            <person name="Chertkov O."/>
            <person name="Del Rio T.G."/>
            <person name="Nolan M."/>
            <person name="Copeland A."/>
            <person name="Tice H."/>
            <person name="Cheng J.F."/>
            <person name="Lucas S."/>
            <person name="Han C."/>
            <person name="Goodwin L."/>
            <person name="Pitluck S."/>
            <person name="Ivanova N."/>
            <person name="Ovchinikova G."/>
            <person name="Pati A."/>
            <person name="Chen A."/>
            <person name="Palaniappan K."/>
            <person name="Mavromatis K."/>
            <person name="Liolios K."/>
            <person name="Brettin T."/>
            <person name="Fiebig A."/>
            <person name="Rohde M."/>
            <person name="Abt B."/>
            <person name="Goker M."/>
            <person name="Detter J.C."/>
            <person name="Woyke T."/>
            <person name="Bristow J."/>
            <person name="Eisen J.A."/>
            <person name="Markowitz V."/>
            <person name="Hugenholtz P."/>
            <person name="Kyrpides N.C."/>
            <person name="Klenk H.P."/>
            <person name="Lapidus A."/>
        </authorList>
    </citation>
    <scope>NUCLEOTIDE SEQUENCE [LARGE SCALE GENOMIC DNA]</scope>
    <source>
        <strain evidence="2">DSM 44963</strain>
    </source>
</reference>
<comment type="caution">
    <text evidence="1">The sequence shown here is derived from an EMBL/GenBank/DDBJ whole genome shotgun (WGS) entry which is preliminary data.</text>
</comment>
<evidence type="ECO:0000313" key="1">
    <source>
        <dbReference type="EMBL" id="EFH84197.1"/>
    </source>
</evidence>